<feature type="domain" description="Ankyrin repeat" evidence="6">
    <location>
        <begin position="190"/>
        <end position="556"/>
    </location>
</feature>
<dbReference type="SMART" id="SM00248">
    <property type="entry name" value="ANK"/>
    <property type="match status" value="3"/>
</dbReference>
<reference evidence="7 8" key="1">
    <citation type="journal article" date="2023" name="Plants (Basel)">
        <title>Bridging the Gap: Combining Genomics and Transcriptomics Approaches to Understand Stylosanthes scabra, an Orphan Legume from the Brazilian Caatinga.</title>
        <authorList>
            <person name="Ferreira-Neto J.R.C."/>
            <person name="da Silva M.D."/>
            <person name="Binneck E."/>
            <person name="de Melo N.F."/>
            <person name="da Silva R.H."/>
            <person name="de Melo A.L.T.M."/>
            <person name="Pandolfi V."/>
            <person name="Bustamante F.O."/>
            <person name="Brasileiro-Vidal A.C."/>
            <person name="Benko-Iseppon A.M."/>
        </authorList>
    </citation>
    <scope>NUCLEOTIDE SEQUENCE [LARGE SCALE GENOMIC DNA]</scope>
    <source>
        <tissue evidence="7">Leaves</tissue>
    </source>
</reference>
<dbReference type="Gene3D" id="1.25.40.20">
    <property type="entry name" value="Ankyrin repeat-containing domain"/>
    <property type="match status" value="1"/>
</dbReference>
<dbReference type="Pfam" id="PF00023">
    <property type="entry name" value="Ank"/>
    <property type="match status" value="1"/>
</dbReference>
<dbReference type="InterPro" id="IPR036770">
    <property type="entry name" value="Ankyrin_rpt-contain_sf"/>
</dbReference>
<keyword evidence="3" id="KW-0472">Membrane</keyword>
<dbReference type="PANTHER" id="PTHR12447">
    <property type="entry name" value="ANKYRIN REPEAT DOMAIN-CONTAINING PROTEIN 13"/>
    <property type="match status" value="1"/>
</dbReference>
<keyword evidence="8" id="KW-1185">Reference proteome</keyword>
<dbReference type="Pfam" id="PF11904">
    <property type="entry name" value="ANKRD13_C"/>
    <property type="match status" value="1"/>
</dbReference>
<keyword evidence="2" id="KW-0677">Repeat</keyword>
<dbReference type="PANTHER" id="PTHR12447:SF20">
    <property type="entry name" value="GPCR-CHAPERONE PROTEIN"/>
    <property type="match status" value="1"/>
</dbReference>
<organism evidence="7 8">
    <name type="scientific">Stylosanthes scabra</name>
    <dbReference type="NCBI Taxonomy" id="79078"/>
    <lineage>
        <taxon>Eukaryota</taxon>
        <taxon>Viridiplantae</taxon>
        <taxon>Streptophyta</taxon>
        <taxon>Embryophyta</taxon>
        <taxon>Tracheophyta</taxon>
        <taxon>Spermatophyta</taxon>
        <taxon>Magnoliopsida</taxon>
        <taxon>eudicotyledons</taxon>
        <taxon>Gunneridae</taxon>
        <taxon>Pentapetalae</taxon>
        <taxon>rosids</taxon>
        <taxon>fabids</taxon>
        <taxon>Fabales</taxon>
        <taxon>Fabaceae</taxon>
        <taxon>Papilionoideae</taxon>
        <taxon>50 kb inversion clade</taxon>
        <taxon>dalbergioids sensu lato</taxon>
        <taxon>Dalbergieae</taxon>
        <taxon>Pterocarpus clade</taxon>
        <taxon>Stylosanthes</taxon>
    </lineage>
</organism>
<dbReference type="InterPro" id="IPR055285">
    <property type="entry name" value="ANKRD13_C"/>
</dbReference>
<dbReference type="Proteomes" id="UP001341840">
    <property type="component" value="Unassembled WGS sequence"/>
</dbReference>
<evidence type="ECO:0000256" key="2">
    <source>
        <dbReference type="ARBA" id="ARBA00022737"/>
    </source>
</evidence>
<dbReference type="SUPFAM" id="SSF48403">
    <property type="entry name" value="Ankyrin repeat"/>
    <property type="match status" value="1"/>
</dbReference>
<dbReference type="InterPro" id="IPR021832">
    <property type="entry name" value="ANKRD13"/>
</dbReference>
<accession>A0ABU6YNF9</accession>
<feature type="compositionally biased region" description="Basic and acidic residues" evidence="5">
    <location>
        <begin position="330"/>
        <end position="351"/>
    </location>
</feature>
<evidence type="ECO:0000256" key="5">
    <source>
        <dbReference type="SAM" id="MobiDB-lite"/>
    </source>
</evidence>
<keyword evidence="4" id="KW-0040">ANK repeat</keyword>
<comment type="subcellular location">
    <subcellularLocation>
        <location evidence="1">Cell membrane</location>
        <topology evidence="1">Peripheral membrane protein</topology>
        <orientation evidence="1">Cytoplasmic side</orientation>
    </subcellularLocation>
</comment>
<dbReference type="PROSITE" id="PS50297">
    <property type="entry name" value="ANK_REP_REGION"/>
    <property type="match status" value="1"/>
</dbReference>
<evidence type="ECO:0000313" key="7">
    <source>
        <dbReference type="EMBL" id="MED6210173.1"/>
    </source>
</evidence>
<evidence type="ECO:0000256" key="3">
    <source>
        <dbReference type="ARBA" id="ARBA00023136"/>
    </source>
</evidence>
<protein>
    <recommendedName>
        <fullName evidence="6">Ankyrin repeat domain-containing protein</fullName>
    </recommendedName>
</protein>
<feature type="compositionally biased region" description="Basic residues" evidence="5">
    <location>
        <begin position="365"/>
        <end position="386"/>
    </location>
</feature>
<evidence type="ECO:0000256" key="1">
    <source>
        <dbReference type="ARBA" id="ARBA00004413"/>
    </source>
</evidence>
<evidence type="ECO:0000313" key="8">
    <source>
        <dbReference type="Proteomes" id="UP001341840"/>
    </source>
</evidence>
<gene>
    <name evidence="7" type="ORF">PIB30_061647</name>
</gene>
<name>A0ABU6YNF9_9FABA</name>
<feature type="repeat" description="ANK" evidence="4">
    <location>
        <begin position="73"/>
        <end position="105"/>
    </location>
</feature>
<feature type="compositionally biased region" description="Gly residues" evidence="5">
    <location>
        <begin position="391"/>
        <end position="406"/>
    </location>
</feature>
<evidence type="ECO:0000256" key="4">
    <source>
        <dbReference type="PROSITE-ProRule" id="PRU00023"/>
    </source>
</evidence>
<feature type="region of interest" description="Disordered" evidence="5">
    <location>
        <begin position="314"/>
        <end position="411"/>
    </location>
</feature>
<evidence type="ECO:0000259" key="6">
    <source>
        <dbReference type="Pfam" id="PF11904"/>
    </source>
</evidence>
<dbReference type="PROSITE" id="PS50088">
    <property type="entry name" value="ANK_REPEAT"/>
    <property type="match status" value="1"/>
</dbReference>
<sequence>MASNGASISVAGYSNSAVHKAIIMKDYTTLKEILSSLPKLGNPYEIRSEDVSRKEEEKADAISAVVNARNVENGDTPLHLCAKLGDLVATDMLMAVGANVHLKNKQGWSALREAIINKRDKIAMSMIKNSWNDLDGKWYRRLPRYAGTLKRMRDFYMEISFHFESSVIPFISKIAPSDTYKIWKKGANLRADMTLAGFDGLKIKRSDQSILFFGDGSEDAKRCPGSLCILSHKKKEVILTSKASWPVTPTDKEVRQVLARKYRDNKVVSVAIDVSQAVLVPQLTWRRKERKESVGPWKAKVYDMQNVVLSVKSKSIPGAPPDVEAACRQSNKEQTNKELDEVLTPEERKQFELAMNNTKEDNHSHKGHGKKEKKGRLGGHKEKGKKSSASSGGGSSNGGANNGNGNGNDEIFKKGMSPSLWLSQNYPLKIEELLPLLDILSEKVKAVRRVREVLTTKLPKDTFPVKVSIPVISTVRVLVTFAKFEELHNTDEFESAPSSPTSAEGEDDDNNPPLAQSTSSSWFQWIKAPSHSSSSVDNSSMIDDSQDLFAIPSDYKVTTFDEKMNNFEKKRIAKAQEQKSQPK</sequence>
<comment type="caution">
    <text evidence="7">The sequence shown here is derived from an EMBL/GenBank/DDBJ whole genome shotgun (WGS) entry which is preliminary data.</text>
</comment>
<dbReference type="EMBL" id="JASCZI010242217">
    <property type="protein sequence ID" value="MED6210173.1"/>
    <property type="molecule type" value="Genomic_DNA"/>
</dbReference>
<dbReference type="InterPro" id="IPR002110">
    <property type="entry name" value="Ankyrin_rpt"/>
</dbReference>
<proteinExistence type="predicted"/>
<feature type="region of interest" description="Disordered" evidence="5">
    <location>
        <begin position="490"/>
        <end position="518"/>
    </location>
</feature>